<comment type="subcellular location">
    <subcellularLocation>
        <location evidence="1">Nucleus</location>
    </subcellularLocation>
</comment>
<proteinExistence type="predicted"/>
<dbReference type="AlphaFoldDB" id="A0A0D2AC78"/>
<accession>A0A0D2AC78</accession>
<feature type="region of interest" description="Disordered" evidence="6">
    <location>
        <begin position="540"/>
        <end position="575"/>
    </location>
</feature>
<evidence type="ECO:0000256" key="4">
    <source>
        <dbReference type="ARBA" id="ARBA00023163"/>
    </source>
</evidence>
<dbReference type="RefSeq" id="XP_016242638.1">
    <property type="nucleotide sequence ID" value="XM_016399826.1"/>
</dbReference>
<dbReference type="STRING" id="569365.A0A0D2AC78"/>
<organism evidence="7 8">
    <name type="scientific">Cladophialophora immunda</name>
    <dbReference type="NCBI Taxonomy" id="569365"/>
    <lineage>
        <taxon>Eukaryota</taxon>
        <taxon>Fungi</taxon>
        <taxon>Dikarya</taxon>
        <taxon>Ascomycota</taxon>
        <taxon>Pezizomycotina</taxon>
        <taxon>Eurotiomycetes</taxon>
        <taxon>Chaetothyriomycetidae</taxon>
        <taxon>Chaetothyriales</taxon>
        <taxon>Herpotrichiellaceae</taxon>
        <taxon>Cladophialophora</taxon>
    </lineage>
</organism>
<dbReference type="HOGENOM" id="CLU_006524_9_0_1"/>
<dbReference type="GeneID" id="27351503"/>
<evidence type="ECO:0000313" key="7">
    <source>
        <dbReference type="EMBL" id="KIW22422.1"/>
    </source>
</evidence>
<evidence type="ECO:0000256" key="3">
    <source>
        <dbReference type="ARBA" id="ARBA00023125"/>
    </source>
</evidence>
<dbReference type="OrthoDB" id="4156853at2759"/>
<gene>
    <name evidence="7" type="ORF">PV07_12309</name>
</gene>
<evidence type="ECO:0000256" key="6">
    <source>
        <dbReference type="SAM" id="MobiDB-lite"/>
    </source>
</evidence>
<protein>
    <recommendedName>
        <fullName evidence="9">Transcription factor domain-containing protein</fullName>
    </recommendedName>
</protein>
<reference evidence="7 8" key="1">
    <citation type="submission" date="2015-01" db="EMBL/GenBank/DDBJ databases">
        <title>The Genome Sequence of Cladophialophora immunda CBS83496.</title>
        <authorList>
            <consortium name="The Broad Institute Genomics Platform"/>
            <person name="Cuomo C."/>
            <person name="de Hoog S."/>
            <person name="Gorbushina A."/>
            <person name="Stielow B."/>
            <person name="Teixiera M."/>
            <person name="Abouelleil A."/>
            <person name="Chapman S.B."/>
            <person name="Priest M."/>
            <person name="Young S.K."/>
            <person name="Wortman J."/>
            <person name="Nusbaum C."/>
            <person name="Birren B."/>
        </authorList>
    </citation>
    <scope>NUCLEOTIDE SEQUENCE [LARGE SCALE GENOMIC DNA]</scope>
    <source>
        <strain evidence="7 8">CBS 83496</strain>
    </source>
</reference>
<evidence type="ECO:0008006" key="9">
    <source>
        <dbReference type="Google" id="ProtNLM"/>
    </source>
</evidence>
<dbReference type="GO" id="GO:0005634">
    <property type="term" value="C:nucleus"/>
    <property type="evidence" value="ECO:0007669"/>
    <property type="project" value="UniProtKB-SubCell"/>
</dbReference>
<dbReference type="PANTHER" id="PTHR31845:SF10">
    <property type="entry name" value="ZN(II)2CYS6 TRANSCRIPTION FACTOR (EUROFUNG)"/>
    <property type="match status" value="1"/>
</dbReference>
<feature type="region of interest" description="Disordered" evidence="6">
    <location>
        <begin position="1"/>
        <end position="23"/>
    </location>
</feature>
<keyword evidence="5" id="KW-0539">Nucleus</keyword>
<dbReference type="GO" id="GO:0000976">
    <property type="term" value="F:transcription cis-regulatory region binding"/>
    <property type="evidence" value="ECO:0007669"/>
    <property type="project" value="TreeGrafter"/>
</dbReference>
<dbReference type="Proteomes" id="UP000054466">
    <property type="component" value="Unassembled WGS sequence"/>
</dbReference>
<keyword evidence="3" id="KW-0238">DNA-binding</keyword>
<keyword evidence="2" id="KW-0805">Transcription regulation</keyword>
<evidence type="ECO:0000256" key="2">
    <source>
        <dbReference type="ARBA" id="ARBA00023015"/>
    </source>
</evidence>
<dbReference type="VEuPathDB" id="FungiDB:PV07_12309"/>
<dbReference type="PANTHER" id="PTHR31845">
    <property type="entry name" value="FINGER DOMAIN PROTEIN, PUTATIVE-RELATED"/>
    <property type="match status" value="1"/>
</dbReference>
<dbReference type="InterPro" id="IPR051089">
    <property type="entry name" value="prtT"/>
</dbReference>
<sequence>MSTRGEPGNLAGSRAQDRPSQDDPVLHAAVSNFGSSASISCTCKASVSKADLLPLESDETLLSIYTNQLASHFPFVVIPTGTTAKQLRETRPFLMQVIGMVASVRYLHSMRGQSRAVLKHIHDVMLMRSERSLDLLQGILIFLGFYHYFCMSHAHYNNLAQLAVGLVGDMDLNTCPNLKAREEHHRLTLARAEEPRPRTNEERRALLGVWYMASNAALVVKQLGPARYTRYLDQCLQELESAAEYETDQLAGQLVRVQHLTEQIFHFHTGDQLVNELPAIPKAAAAEYLDAFQAELDRLRNDLRPNLKTHPLLSCHYNSASLRIFAPLLADAHLADAVPQPFTSLFHSGLWAPDIFSRFTAALKAWFNHWLTVPVCSYFYLPQPASSQLIYASRNLVEWVRLCGPAAVRFSSTGTAGASLSRKEATTLLQPLPSFIGVPPCPELVAPQPPASASDSSCYAQTILNLLRSEVFAQPQLRVDALGIAEAMAGRFESAKNEMAAAHGGVWENDLWDAAAQQMRMKKARVEKWCESAGAAGIDGENQPLAIPLDHGEATPAWWSSDKSESHGGQDHWQWASDAFDGMDDTAFIEISGTWSTDRVGDMVPTGRLSPQTR</sequence>
<evidence type="ECO:0000313" key="8">
    <source>
        <dbReference type="Proteomes" id="UP000054466"/>
    </source>
</evidence>
<name>A0A0D2AC78_9EURO</name>
<evidence type="ECO:0000256" key="5">
    <source>
        <dbReference type="ARBA" id="ARBA00023242"/>
    </source>
</evidence>
<keyword evidence="4" id="KW-0804">Transcription</keyword>
<dbReference type="GO" id="GO:0000981">
    <property type="term" value="F:DNA-binding transcription factor activity, RNA polymerase II-specific"/>
    <property type="evidence" value="ECO:0007669"/>
    <property type="project" value="TreeGrafter"/>
</dbReference>
<evidence type="ECO:0000256" key="1">
    <source>
        <dbReference type="ARBA" id="ARBA00004123"/>
    </source>
</evidence>
<dbReference type="EMBL" id="KN847047">
    <property type="protein sequence ID" value="KIW22422.1"/>
    <property type="molecule type" value="Genomic_DNA"/>
</dbReference>
<keyword evidence="8" id="KW-1185">Reference proteome</keyword>